<keyword evidence="1" id="KW-0255">Endonuclease</keyword>
<organism evidence="2 3">
    <name type="scientific">Mucisphaera calidilacus</name>
    <dbReference type="NCBI Taxonomy" id="2527982"/>
    <lineage>
        <taxon>Bacteria</taxon>
        <taxon>Pseudomonadati</taxon>
        <taxon>Planctomycetota</taxon>
        <taxon>Phycisphaerae</taxon>
        <taxon>Phycisphaerales</taxon>
        <taxon>Phycisphaeraceae</taxon>
        <taxon>Mucisphaera</taxon>
    </lineage>
</organism>
<dbReference type="EC" id="3.1.-.-" evidence="1"/>
<dbReference type="PIRSF" id="PIRSF033490">
    <property type="entry name" value="MazF"/>
    <property type="match status" value="1"/>
</dbReference>
<evidence type="ECO:0000313" key="3">
    <source>
        <dbReference type="Proteomes" id="UP000320386"/>
    </source>
</evidence>
<name>A0A518BVQ6_9BACT</name>
<evidence type="ECO:0000313" key="2">
    <source>
        <dbReference type="EMBL" id="QDU71059.1"/>
    </source>
</evidence>
<dbReference type="Proteomes" id="UP000320386">
    <property type="component" value="Chromosome"/>
</dbReference>
<dbReference type="RefSeq" id="WP_236254678.1">
    <property type="nucleotide sequence ID" value="NZ_CP036280.1"/>
</dbReference>
<dbReference type="Gene3D" id="2.30.30.110">
    <property type="match status" value="1"/>
</dbReference>
<keyword evidence="1 2" id="KW-0378">Hydrolase</keyword>
<comment type="similarity">
    <text evidence="1">Belongs to the PemK/MazF family.</text>
</comment>
<evidence type="ECO:0000256" key="1">
    <source>
        <dbReference type="PIRNR" id="PIRNR033490"/>
    </source>
</evidence>
<dbReference type="GO" id="GO:0004521">
    <property type="term" value="F:RNA endonuclease activity"/>
    <property type="evidence" value="ECO:0007669"/>
    <property type="project" value="TreeGrafter"/>
</dbReference>
<dbReference type="SUPFAM" id="SSF50118">
    <property type="entry name" value="Cell growth inhibitor/plasmid maintenance toxic component"/>
    <property type="match status" value="1"/>
</dbReference>
<dbReference type="Pfam" id="PF02452">
    <property type="entry name" value="PemK_toxin"/>
    <property type="match status" value="1"/>
</dbReference>
<dbReference type="GO" id="GO:0006402">
    <property type="term" value="P:mRNA catabolic process"/>
    <property type="evidence" value="ECO:0007669"/>
    <property type="project" value="TreeGrafter"/>
</dbReference>
<comment type="function">
    <text evidence="1">Toxic component of a type II toxin-antitoxin (TA) system.</text>
</comment>
<dbReference type="PANTHER" id="PTHR33988">
    <property type="entry name" value="ENDORIBONUCLEASE MAZF-RELATED"/>
    <property type="match status" value="1"/>
</dbReference>
<protein>
    <recommendedName>
        <fullName evidence="1">mRNA interferase</fullName>
        <ecNumber evidence="1">3.1.-.-</ecNumber>
    </recommendedName>
</protein>
<gene>
    <name evidence="2" type="primary">mazF9</name>
    <name evidence="2" type="ORF">Pan265_09040</name>
</gene>
<dbReference type="KEGG" id="mcad:Pan265_09040"/>
<dbReference type="GO" id="GO:0003677">
    <property type="term" value="F:DNA binding"/>
    <property type="evidence" value="ECO:0007669"/>
    <property type="project" value="InterPro"/>
</dbReference>
<keyword evidence="1" id="KW-0540">Nuclease</keyword>
<dbReference type="InterPro" id="IPR011067">
    <property type="entry name" value="Plasmid_toxin/cell-grow_inhib"/>
</dbReference>
<dbReference type="PANTHER" id="PTHR33988:SF2">
    <property type="entry name" value="ENDORIBONUCLEASE MAZF"/>
    <property type="match status" value="1"/>
</dbReference>
<sequence length="106" mass="11622">MKAGQGQVWRVNLDPTIGSEIRKTRPAVVVSPDELNAHLNTVVVVPLTSGRAYPFRIATKVQGKPGVAAVDQVRTIDKQRLVKRIKTLKAGELNPILDALVEMFSH</sequence>
<dbReference type="GO" id="GO:0016787">
    <property type="term" value="F:hydrolase activity"/>
    <property type="evidence" value="ECO:0007669"/>
    <property type="project" value="UniProtKB-KW"/>
</dbReference>
<accession>A0A518BVQ6</accession>
<reference evidence="2 3" key="1">
    <citation type="submission" date="2019-02" db="EMBL/GenBank/DDBJ databases">
        <title>Deep-cultivation of Planctomycetes and their phenomic and genomic characterization uncovers novel biology.</title>
        <authorList>
            <person name="Wiegand S."/>
            <person name="Jogler M."/>
            <person name="Boedeker C."/>
            <person name="Pinto D."/>
            <person name="Vollmers J."/>
            <person name="Rivas-Marin E."/>
            <person name="Kohn T."/>
            <person name="Peeters S.H."/>
            <person name="Heuer A."/>
            <person name="Rast P."/>
            <person name="Oberbeckmann S."/>
            <person name="Bunk B."/>
            <person name="Jeske O."/>
            <person name="Meyerdierks A."/>
            <person name="Storesund J.E."/>
            <person name="Kallscheuer N."/>
            <person name="Luecker S."/>
            <person name="Lage O.M."/>
            <person name="Pohl T."/>
            <person name="Merkel B.J."/>
            <person name="Hornburger P."/>
            <person name="Mueller R.-W."/>
            <person name="Bruemmer F."/>
            <person name="Labrenz M."/>
            <person name="Spormann A.M."/>
            <person name="Op den Camp H."/>
            <person name="Overmann J."/>
            <person name="Amann R."/>
            <person name="Jetten M.S.M."/>
            <person name="Mascher T."/>
            <person name="Medema M.H."/>
            <person name="Devos D.P."/>
            <person name="Kaster A.-K."/>
            <person name="Ovreas L."/>
            <person name="Rohde M."/>
            <person name="Galperin M.Y."/>
            <person name="Jogler C."/>
        </authorList>
    </citation>
    <scope>NUCLEOTIDE SEQUENCE [LARGE SCALE GENOMIC DNA]</scope>
    <source>
        <strain evidence="2 3">Pan265</strain>
    </source>
</reference>
<dbReference type="InterPro" id="IPR003477">
    <property type="entry name" value="PemK-like"/>
</dbReference>
<proteinExistence type="inferred from homology"/>
<dbReference type="EMBL" id="CP036280">
    <property type="protein sequence ID" value="QDU71059.1"/>
    <property type="molecule type" value="Genomic_DNA"/>
</dbReference>
<keyword evidence="3" id="KW-1185">Reference proteome</keyword>
<dbReference type="GO" id="GO:0016075">
    <property type="term" value="P:rRNA catabolic process"/>
    <property type="evidence" value="ECO:0007669"/>
    <property type="project" value="TreeGrafter"/>
</dbReference>
<dbReference type="AlphaFoldDB" id="A0A518BVQ6"/>